<name>A0ABR4PXT4_9HELO</name>
<dbReference type="Gene3D" id="3.40.50.1820">
    <property type="entry name" value="alpha/beta hydrolase"/>
    <property type="match status" value="1"/>
</dbReference>
<keyword evidence="3" id="KW-1185">Reference proteome</keyword>
<dbReference type="PANTHER" id="PTHR43798">
    <property type="entry name" value="MONOACYLGLYCEROL LIPASE"/>
    <property type="match status" value="1"/>
</dbReference>
<organism evidence="2 3">
    <name type="scientific">Phlyctema vagabunda</name>
    <dbReference type="NCBI Taxonomy" id="108571"/>
    <lineage>
        <taxon>Eukaryota</taxon>
        <taxon>Fungi</taxon>
        <taxon>Dikarya</taxon>
        <taxon>Ascomycota</taxon>
        <taxon>Pezizomycotina</taxon>
        <taxon>Leotiomycetes</taxon>
        <taxon>Helotiales</taxon>
        <taxon>Dermateaceae</taxon>
        <taxon>Phlyctema</taxon>
    </lineage>
</organism>
<keyword evidence="2" id="KW-0378">Hydrolase</keyword>
<dbReference type="GO" id="GO:0016787">
    <property type="term" value="F:hydrolase activity"/>
    <property type="evidence" value="ECO:0007669"/>
    <property type="project" value="UniProtKB-KW"/>
</dbReference>
<dbReference type="EMBL" id="JBFCZG010000001">
    <property type="protein sequence ID" value="KAL3428030.1"/>
    <property type="molecule type" value="Genomic_DNA"/>
</dbReference>
<dbReference type="PANTHER" id="PTHR43798:SF33">
    <property type="entry name" value="HYDROLASE, PUTATIVE (AFU_ORTHOLOGUE AFUA_2G14860)-RELATED"/>
    <property type="match status" value="1"/>
</dbReference>
<dbReference type="InterPro" id="IPR000639">
    <property type="entry name" value="Epox_hydrolase-like"/>
</dbReference>
<dbReference type="InterPro" id="IPR029058">
    <property type="entry name" value="AB_hydrolase_fold"/>
</dbReference>
<evidence type="ECO:0000313" key="2">
    <source>
        <dbReference type="EMBL" id="KAL3428030.1"/>
    </source>
</evidence>
<sequence length="300" mass="33744">MPNTKTVHVSHLGGIDAAYQMPYPYDSSRPTLVLVNSFTTSSELYRSQYANKELNDKMNIIAIELLGHGQTRTKSETFTYWDTAIMNLQVLDALEIKKAFVLGTSQGGWITVRMALLGPDKIEGIIPLGTSLDYESERTRKHGCWDGPGDLAPSIKRWTTNTTVSSFEPGEEYSNFLVDIGFGKDCDKTVRQFWNETIKANYLGDDGRKRIRMAAINLADRDGLHSRLPDVKCPVLWLHGTADKVYTVSNAREEIKLFTNSKDAQLVVVKDGQHFLSFSHPKEVDDALIGFVEKWANKHI</sequence>
<dbReference type="SUPFAM" id="SSF53474">
    <property type="entry name" value="alpha/beta-Hydrolases"/>
    <property type="match status" value="1"/>
</dbReference>
<dbReference type="Proteomes" id="UP001629113">
    <property type="component" value="Unassembled WGS sequence"/>
</dbReference>
<proteinExistence type="predicted"/>
<comment type="caution">
    <text evidence="2">The sequence shown here is derived from an EMBL/GenBank/DDBJ whole genome shotgun (WGS) entry which is preliminary data.</text>
</comment>
<dbReference type="InterPro" id="IPR050266">
    <property type="entry name" value="AB_hydrolase_sf"/>
</dbReference>
<accession>A0ABR4PXT4</accession>
<dbReference type="PRINTS" id="PR00412">
    <property type="entry name" value="EPOXHYDRLASE"/>
</dbReference>
<reference evidence="2 3" key="1">
    <citation type="submission" date="2024-06" db="EMBL/GenBank/DDBJ databases">
        <title>Complete genome of Phlyctema vagabunda strain 19-DSS-EL-015.</title>
        <authorList>
            <person name="Fiorenzani C."/>
        </authorList>
    </citation>
    <scope>NUCLEOTIDE SEQUENCE [LARGE SCALE GENOMIC DNA]</scope>
    <source>
        <strain evidence="2 3">19-DSS-EL-015</strain>
    </source>
</reference>
<dbReference type="InterPro" id="IPR000073">
    <property type="entry name" value="AB_hydrolase_1"/>
</dbReference>
<evidence type="ECO:0000259" key="1">
    <source>
        <dbReference type="Pfam" id="PF00561"/>
    </source>
</evidence>
<gene>
    <name evidence="2" type="ORF">PVAG01_01539</name>
</gene>
<dbReference type="Pfam" id="PF00561">
    <property type="entry name" value="Abhydrolase_1"/>
    <property type="match status" value="1"/>
</dbReference>
<protein>
    <submittedName>
        <fullName evidence="2">Alpha/beta hydrolase</fullName>
    </submittedName>
</protein>
<feature type="domain" description="AB hydrolase-1" evidence="1">
    <location>
        <begin position="30"/>
        <end position="281"/>
    </location>
</feature>
<evidence type="ECO:0000313" key="3">
    <source>
        <dbReference type="Proteomes" id="UP001629113"/>
    </source>
</evidence>